<evidence type="ECO:0008006" key="3">
    <source>
        <dbReference type="Google" id="ProtNLM"/>
    </source>
</evidence>
<dbReference type="RefSeq" id="WP_139285208.1">
    <property type="nucleotide sequence ID" value="NZ_FNSD01000001.1"/>
</dbReference>
<dbReference type="OrthoDB" id="101199at2"/>
<organism evidence="1 2">
    <name type="scientific">Terriglobus roseus</name>
    <dbReference type="NCBI Taxonomy" id="392734"/>
    <lineage>
        <taxon>Bacteria</taxon>
        <taxon>Pseudomonadati</taxon>
        <taxon>Acidobacteriota</taxon>
        <taxon>Terriglobia</taxon>
        <taxon>Terriglobales</taxon>
        <taxon>Acidobacteriaceae</taxon>
        <taxon>Terriglobus</taxon>
    </lineage>
</organism>
<dbReference type="PROSITE" id="PS51257">
    <property type="entry name" value="PROKAR_LIPOPROTEIN"/>
    <property type="match status" value="1"/>
</dbReference>
<dbReference type="InterPro" id="IPR015943">
    <property type="entry name" value="WD40/YVTN_repeat-like_dom_sf"/>
</dbReference>
<dbReference type="AlphaFoldDB" id="A0A1H4QH15"/>
<reference evidence="1 2" key="1">
    <citation type="submission" date="2016-10" db="EMBL/GenBank/DDBJ databases">
        <authorList>
            <person name="de Groot N.N."/>
        </authorList>
    </citation>
    <scope>NUCLEOTIDE SEQUENCE [LARGE SCALE GENOMIC DNA]</scope>
    <source>
        <strain evidence="1 2">AB35.6</strain>
    </source>
</reference>
<dbReference type="Proteomes" id="UP000182409">
    <property type="component" value="Unassembled WGS sequence"/>
</dbReference>
<gene>
    <name evidence="1" type="ORF">SAMN05443244_2868</name>
</gene>
<accession>A0A1H4QH15</accession>
<evidence type="ECO:0000313" key="1">
    <source>
        <dbReference type="EMBL" id="SEC18782.1"/>
    </source>
</evidence>
<evidence type="ECO:0000313" key="2">
    <source>
        <dbReference type="Proteomes" id="UP000182409"/>
    </source>
</evidence>
<dbReference type="EMBL" id="FNSD01000001">
    <property type="protein sequence ID" value="SEC18782.1"/>
    <property type="molecule type" value="Genomic_DNA"/>
</dbReference>
<proteinExistence type="predicted"/>
<protein>
    <recommendedName>
        <fullName evidence="3">40-residue YVTN family beta-propeller repeat-containing protein</fullName>
    </recommendedName>
</protein>
<dbReference type="SUPFAM" id="SSF75011">
    <property type="entry name" value="3-carboxy-cis,cis-mucoante lactonizing enzyme"/>
    <property type="match status" value="1"/>
</dbReference>
<name>A0A1H4QH15_9BACT</name>
<sequence>MQRRLLSLFVILFFAVPVGVSLSGCSKGSGATYCNGTIGPKTGDAQSIVLQPTVGGISLGYSQTASVTAPTATDCQGNAVTIAKYTYNSSNQNIADVNPTTGGVCAGQWNRNNPSGIPDYTFCTATNVTGVAELTASGGGANSNKVLIYVHPQITSITLGAASTDCTNDPATNCPAYTASSSTTAPAYVPNTCISFNKSAQLVARFFSGSTNITYSAGHATFAAQTAGLLTFENTSGVATALAPGTTIVTATIASSTSTAGLMSVCPPKTITINTPNAVNGAVTVNPNNTEPITAAILDTNGVTLTGLALTYTSTTPVAAPASSTGIAPVFPGTAAINAFCLPPSCNPSPYGNVGLLGTGKPVASNTLLSTTPGSNSTRLWIGSTDSNYLVPVDLTTGVVPSPTALPYTPNSMVLSQNGASIFLGSPFGLMTFTTASNTVTSTSTTIQGTVLAVSPDSATVVVSDSTRNQISVVNTSTSTVTSTYTGIGTRAAYTPDGETLYVTTAANHLLVYSAFTSWQEYDLSGTGANDVAIAVPTVGAFVGGATAINARSYCPNGTVSPTIFYPQAGTTTVSAAVGDRVATTNDGRHLLDVRLAASGGTPIVNDVTFPTSVSNDGTNGTRTFQNTLPTGDCPESGLPPAFGTAVNTAVLTGVTTTGVTGVYPASDSSVAFITYLPTTAAKAGAVQPAYTPAASGAGTVKAVTLTGTATAPVSGVFSSDNKFFFAGTSGDNQVHVITRSTLTDTSQIAPKLPSVSNSTGVATPNLIVQYPRSVTNN</sequence>
<dbReference type="Gene3D" id="2.130.10.10">
    <property type="entry name" value="YVTN repeat-like/Quinoprotein amine dehydrogenase"/>
    <property type="match status" value="1"/>
</dbReference>